<feature type="region of interest" description="Disordered" evidence="1">
    <location>
        <begin position="1"/>
        <end position="33"/>
    </location>
</feature>
<gene>
    <name evidence="2" type="ORF">DEO72_LG9g2517</name>
</gene>
<proteinExistence type="predicted"/>
<dbReference type="Proteomes" id="UP000501690">
    <property type="component" value="Linkage Group LG9"/>
</dbReference>
<evidence type="ECO:0000313" key="3">
    <source>
        <dbReference type="Proteomes" id="UP000501690"/>
    </source>
</evidence>
<feature type="compositionally biased region" description="Low complexity" evidence="1">
    <location>
        <begin position="16"/>
        <end position="27"/>
    </location>
</feature>
<dbReference type="AlphaFoldDB" id="A0A4D6N694"/>
<evidence type="ECO:0000313" key="2">
    <source>
        <dbReference type="EMBL" id="QCE07497.1"/>
    </source>
</evidence>
<name>A0A4D6N694_VIGUN</name>
<reference evidence="2 3" key="1">
    <citation type="submission" date="2019-04" db="EMBL/GenBank/DDBJ databases">
        <title>An improved genome assembly and genetic linkage map for asparagus bean, Vigna unguiculata ssp. sesquipedialis.</title>
        <authorList>
            <person name="Xia Q."/>
            <person name="Zhang R."/>
            <person name="Dong Y."/>
        </authorList>
    </citation>
    <scope>NUCLEOTIDE SEQUENCE [LARGE SCALE GENOMIC DNA]</scope>
    <source>
        <tissue evidence="2">Leaf</tissue>
    </source>
</reference>
<organism evidence="2 3">
    <name type="scientific">Vigna unguiculata</name>
    <name type="common">Cowpea</name>
    <dbReference type="NCBI Taxonomy" id="3917"/>
    <lineage>
        <taxon>Eukaryota</taxon>
        <taxon>Viridiplantae</taxon>
        <taxon>Streptophyta</taxon>
        <taxon>Embryophyta</taxon>
        <taxon>Tracheophyta</taxon>
        <taxon>Spermatophyta</taxon>
        <taxon>Magnoliopsida</taxon>
        <taxon>eudicotyledons</taxon>
        <taxon>Gunneridae</taxon>
        <taxon>Pentapetalae</taxon>
        <taxon>rosids</taxon>
        <taxon>fabids</taxon>
        <taxon>Fabales</taxon>
        <taxon>Fabaceae</taxon>
        <taxon>Papilionoideae</taxon>
        <taxon>50 kb inversion clade</taxon>
        <taxon>NPAAA clade</taxon>
        <taxon>indigoferoid/millettioid clade</taxon>
        <taxon>Phaseoleae</taxon>
        <taxon>Vigna</taxon>
    </lineage>
</organism>
<sequence length="348" mass="38066">MSNEETCAREELRVDQGQTTGITTSNGGTSGLDFDEIVSNSTHLSSSSNKRSRPMLEFDLGEPFINNNGLNQQQERSLSAAIPQSFPSFVGELERDLQAQESVFPVSQNSLQPELFHQLGNVETGTNYGSFFPIASPTAAEGTVTSLINGNYHPTSNLTPHLHGGDSSSTLKLSSTQNQLVGANGAAAPYFPRTQWTSYPNLQKPHSRLSTGLEAIPEMVQLGGLNSFSYGRSGRSSNESLFLNTRKHYGPRSNIYSIPNLREMGEPSSRNVKVLVTITSIINPSCFIQTSTELHVGSLFNPITQSNGNSQPPRIISNSLYDPIYEKRGLPVDPILRTFLMGREAYMM</sequence>
<dbReference type="EMBL" id="CP039353">
    <property type="protein sequence ID" value="QCE07497.1"/>
    <property type="molecule type" value="Genomic_DNA"/>
</dbReference>
<protein>
    <submittedName>
        <fullName evidence="2">Uncharacterized protein</fullName>
    </submittedName>
</protein>
<feature type="compositionally biased region" description="Basic and acidic residues" evidence="1">
    <location>
        <begin position="1"/>
        <end position="14"/>
    </location>
</feature>
<keyword evidence="3" id="KW-1185">Reference proteome</keyword>
<evidence type="ECO:0000256" key="1">
    <source>
        <dbReference type="SAM" id="MobiDB-lite"/>
    </source>
</evidence>
<accession>A0A4D6N694</accession>